<keyword evidence="2" id="KW-0378">Hydrolase</keyword>
<evidence type="ECO:0000313" key="3">
    <source>
        <dbReference type="Proteomes" id="UP000325286"/>
    </source>
</evidence>
<proteinExistence type="predicted"/>
<feature type="transmembrane region" description="Helical" evidence="1">
    <location>
        <begin position="218"/>
        <end position="241"/>
    </location>
</feature>
<reference evidence="2 3" key="1">
    <citation type="submission" date="2019-08" db="EMBL/GenBank/DDBJ databases">
        <title>Deep-cultivation of Planctomycetes and their phenomic and genomic characterization uncovers novel biology.</title>
        <authorList>
            <person name="Wiegand S."/>
            <person name="Jogler M."/>
            <person name="Boedeker C."/>
            <person name="Pinto D."/>
            <person name="Vollmers J."/>
            <person name="Rivas-Marin E."/>
            <person name="Kohn T."/>
            <person name="Peeters S.H."/>
            <person name="Heuer A."/>
            <person name="Rast P."/>
            <person name="Oberbeckmann S."/>
            <person name="Bunk B."/>
            <person name="Jeske O."/>
            <person name="Meyerdierks A."/>
            <person name="Storesund J.E."/>
            <person name="Kallscheuer N."/>
            <person name="Luecker S."/>
            <person name="Lage O.M."/>
            <person name="Pohl T."/>
            <person name="Merkel B.J."/>
            <person name="Hornburger P."/>
            <person name="Mueller R.-W."/>
            <person name="Bruemmer F."/>
            <person name="Labrenz M."/>
            <person name="Spormann A.M."/>
            <person name="Op den Camp H."/>
            <person name="Overmann J."/>
            <person name="Amann R."/>
            <person name="Jetten M.S.M."/>
            <person name="Mascher T."/>
            <person name="Medema M.H."/>
            <person name="Devos D.P."/>
            <person name="Kaster A.-K."/>
            <person name="Ovreas L."/>
            <person name="Rohde M."/>
            <person name="Galperin M.Y."/>
            <person name="Jogler C."/>
        </authorList>
    </citation>
    <scope>NUCLEOTIDE SEQUENCE [LARGE SCALE GENOMIC DNA]</scope>
    <source>
        <strain evidence="2 3">UC8</strain>
    </source>
</reference>
<feature type="transmembrane region" description="Helical" evidence="1">
    <location>
        <begin position="174"/>
        <end position="198"/>
    </location>
</feature>
<dbReference type="EC" id="3.4.-.-" evidence="2"/>
<evidence type="ECO:0000256" key="1">
    <source>
        <dbReference type="SAM" id="Phobius"/>
    </source>
</evidence>
<organism evidence="2 3">
    <name type="scientific">Roseimaritima ulvae</name>
    <dbReference type="NCBI Taxonomy" id="980254"/>
    <lineage>
        <taxon>Bacteria</taxon>
        <taxon>Pseudomonadati</taxon>
        <taxon>Planctomycetota</taxon>
        <taxon>Planctomycetia</taxon>
        <taxon>Pirellulales</taxon>
        <taxon>Pirellulaceae</taxon>
        <taxon>Roseimaritima</taxon>
    </lineage>
</organism>
<dbReference type="Pfam" id="PF03136">
    <property type="entry name" value="Pup_ligase"/>
    <property type="match status" value="1"/>
</dbReference>
<dbReference type="PANTHER" id="PTHR42307">
    <property type="entry name" value="PUP DEAMIDASE/DEPUPYLASE"/>
    <property type="match status" value="1"/>
</dbReference>
<dbReference type="GO" id="GO:0010498">
    <property type="term" value="P:proteasomal protein catabolic process"/>
    <property type="evidence" value="ECO:0007669"/>
    <property type="project" value="InterPro"/>
</dbReference>
<name>A0A5B9QVU9_9BACT</name>
<dbReference type="EMBL" id="CP042914">
    <property type="protein sequence ID" value="QEG42092.1"/>
    <property type="molecule type" value="Genomic_DNA"/>
</dbReference>
<keyword evidence="1" id="KW-0472">Membrane</keyword>
<dbReference type="GO" id="GO:0070490">
    <property type="term" value="P:protein pupylation"/>
    <property type="evidence" value="ECO:0007669"/>
    <property type="project" value="TreeGrafter"/>
</dbReference>
<dbReference type="AlphaFoldDB" id="A0A5B9QVU9"/>
<protein>
    <submittedName>
        <fullName evidence="2">Depupylase</fullName>
        <ecNumber evidence="2">3.4.-.-</ecNumber>
    </submittedName>
</protein>
<keyword evidence="1" id="KW-0812">Transmembrane</keyword>
<dbReference type="GO" id="GO:0019941">
    <property type="term" value="P:modification-dependent protein catabolic process"/>
    <property type="evidence" value="ECO:0007669"/>
    <property type="project" value="InterPro"/>
</dbReference>
<dbReference type="PANTHER" id="PTHR42307:SF2">
    <property type="entry name" value="PUP DEAMIDASE_DEPUPYLASE"/>
    <property type="match status" value="1"/>
</dbReference>
<keyword evidence="1" id="KW-1133">Transmembrane helix</keyword>
<gene>
    <name evidence="2" type="primary">dop</name>
    <name evidence="2" type="ORF">UC8_41230</name>
</gene>
<dbReference type="GO" id="GO:0005524">
    <property type="term" value="F:ATP binding"/>
    <property type="evidence" value="ECO:0007669"/>
    <property type="project" value="TreeGrafter"/>
</dbReference>
<dbReference type="InterPro" id="IPR004347">
    <property type="entry name" value="Pup_ligase/deamidase"/>
</dbReference>
<keyword evidence="3" id="KW-1185">Reference proteome</keyword>
<dbReference type="GO" id="GO:0016787">
    <property type="term" value="F:hydrolase activity"/>
    <property type="evidence" value="ECO:0007669"/>
    <property type="project" value="UniProtKB-KW"/>
</dbReference>
<accession>A0A5B9QVU9</accession>
<sequence length="566" mass="63414">MGTSTLRPPARRPLLNRLIGLETEYATLVRPHADASALPSRKTVYDAICDAIARRQPTAPGRFDATQRFLASGGAITAETHVNDYDLPGGLIEGATPEVRSPQTLLVCQRAQDRMLQDAADDCGLDAEVRILKNSCDRFERTYGCQENYEATVAEGWTLAMYRAAMLAMLPLQIMCWGSCHAVIYLAVLLLGVWRVGWSLVRLRLYDVEWLMRPPPRWALDGVVGLVRVLRIPLVVWLSLLTRCLAFRKQRKVLAAFLASRLVITGSGHLDGRGKYWLSAKAMAIDCHTAMGSYRGERPMFVFRHWLEQICGPTLFSPCAVGQLLRKRQRLQIGLSDSNIADLAEYLKVGTTSLVLDMIESGQLQGVPVLHRPVASLHRIASDWNLVSRVPTSLGPLSALEIQYSFLHACRRFVAARQEDAPAEVAVVLQRWEESLDAAQAFRDRADDMQPAIGKIDWLTKRWMLDQMSPQAPWAVRKKVDLRYHELSDEGYFERVVEAMPATILTSEASVERAGRMPPGDSRAGRRGHLIREFFDGDQPLRVSWSHVVIGQGRTRRVVALDEKNG</sequence>
<dbReference type="Proteomes" id="UP000325286">
    <property type="component" value="Chromosome"/>
</dbReference>
<evidence type="ECO:0000313" key="2">
    <source>
        <dbReference type="EMBL" id="QEG42092.1"/>
    </source>
</evidence>
<dbReference type="RefSeq" id="WP_068141597.1">
    <property type="nucleotide sequence ID" value="NZ_CP042914.1"/>
</dbReference>
<feature type="transmembrane region" description="Helical" evidence="1">
    <location>
        <begin position="253"/>
        <end position="270"/>
    </location>
</feature>
<dbReference type="KEGG" id="rul:UC8_41230"/>